<feature type="domain" description="3-deoxy-D-manno-octulosonic-acid transferase N-terminal" evidence="9">
    <location>
        <begin position="36"/>
        <end position="201"/>
    </location>
</feature>
<evidence type="ECO:0000313" key="11">
    <source>
        <dbReference type="Proteomes" id="UP000006050"/>
    </source>
</evidence>
<dbReference type="UniPathway" id="UPA00958"/>
<dbReference type="GO" id="GO:0005886">
    <property type="term" value="C:plasma membrane"/>
    <property type="evidence" value="ECO:0007669"/>
    <property type="project" value="UniProtKB-SubCell"/>
</dbReference>
<evidence type="ECO:0000256" key="6">
    <source>
        <dbReference type="ARBA" id="ARBA00049183"/>
    </source>
</evidence>
<dbReference type="InterPro" id="IPR007507">
    <property type="entry name" value="Glycos_transf_N"/>
</dbReference>
<keyword evidence="8" id="KW-0448">Lipopolysaccharide biosynthesis</keyword>
<sequence length="406" mass="46471">MELFSIITCLLQNTSPKLKLFVKGRKNIWNGLEQFKNDSNSPIAWFHVASLGEYEQAKPVINQLKKREPEQRIIVSFFSPSGYENSQKKKQENVDFITYLPIDTARNARKFLEILQPKMAFFVKYDLWANYILEAKKQNIHLYLFSAAMREDQVYFQPFGGFFRKVLKSFDHIFTQNERSLDLLLQINIKNSSLAGDTRFDRVSQIKSEPVDYKQIKILIENQKTIVIGSAWQKDMDLLIPFINQSKDFVFIIAPHDIHESTMAEWEGKIDKSTVRFSEITTTESAEVIIIDNIGMLSSLYQYAYIAYVGGAFGKGLHNILEPLAFGIPVIFGKLKKAKKFPEAKISIDYGASCSVANFEELKSIINELKDPELYQEACNAANKLVKENLGGAEKIVNLVMSKNQN</sequence>
<comment type="function">
    <text evidence="8">Involved in lipopolysaccharide (LPS) biosynthesis. Catalyzes the transfer of 3-deoxy-D-manno-octulosonate (Kdo) residue(s) from CMP-Kdo to lipid IV(A), the tetraacyldisaccharide-1,4'-bisphosphate precursor of lipid A.</text>
</comment>
<evidence type="ECO:0000313" key="10">
    <source>
        <dbReference type="EMBL" id="AFL84204.1"/>
    </source>
</evidence>
<dbReference type="KEGG" id="bbd:Belba_1597"/>
<dbReference type="Gene3D" id="3.40.50.2000">
    <property type="entry name" value="Glycogen Phosphorylase B"/>
    <property type="match status" value="1"/>
</dbReference>
<dbReference type="Gene3D" id="3.40.50.11720">
    <property type="entry name" value="3-Deoxy-D-manno-octulosonic-acid transferase, N-terminal domain"/>
    <property type="match status" value="1"/>
</dbReference>
<evidence type="ECO:0000256" key="2">
    <source>
        <dbReference type="ARBA" id="ARBA00012621"/>
    </source>
</evidence>
<reference evidence="11" key="1">
    <citation type="submission" date="2012-06" db="EMBL/GenBank/DDBJ databases">
        <title>The complete genome of Belliella baltica DSM 15883.</title>
        <authorList>
            <person name="Lucas S."/>
            <person name="Copeland A."/>
            <person name="Lapidus A."/>
            <person name="Goodwin L."/>
            <person name="Pitluck S."/>
            <person name="Peters L."/>
            <person name="Mikhailova N."/>
            <person name="Davenport K."/>
            <person name="Kyrpides N."/>
            <person name="Mavromatis K."/>
            <person name="Pagani I."/>
            <person name="Ivanova N."/>
            <person name="Ovchinnikova G."/>
            <person name="Zeytun A."/>
            <person name="Detter J.C."/>
            <person name="Han C."/>
            <person name="Land M."/>
            <person name="Hauser L."/>
            <person name="Markowitz V."/>
            <person name="Cheng J.-F."/>
            <person name="Hugenholtz P."/>
            <person name="Woyke T."/>
            <person name="Wu D."/>
            <person name="Tindall B."/>
            <person name="Pomrenke H."/>
            <person name="Brambilla E."/>
            <person name="Klenk H.-P."/>
            <person name="Eisen J.A."/>
        </authorList>
    </citation>
    <scope>NUCLEOTIDE SEQUENCE [LARGE SCALE GENOMIC DNA]</scope>
    <source>
        <strain evidence="11">DSM 15883 / CIP 108006 / LMG 21964 / BA134</strain>
    </source>
</reference>
<organism evidence="10 11">
    <name type="scientific">Belliella baltica (strain DSM 15883 / CIP 108006 / LMG 21964 / BA134)</name>
    <dbReference type="NCBI Taxonomy" id="866536"/>
    <lineage>
        <taxon>Bacteria</taxon>
        <taxon>Pseudomonadati</taxon>
        <taxon>Bacteroidota</taxon>
        <taxon>Cytophagia</taxon>
        <taxon>Cytophagales</taxon>
        <taxon>Cyclobacteriaceae</taxon>
        <taxon>Belliella</taxon>
    </lineage>
</organism>
<dbReference type="SUPFAM" id="SSF53756">
    <property type="entry name" value="UDP-Glycosyltransferase/glycogen phosphorylase"/>
    <property type="match status" value="1"/>
</dbReference>
<evidence type="ECO:0000256" key="8">
    <source>
        <dbReference type="RuleBase" id="RU365103"/>
    </source>
</evidence>
<dbReference type="PATRIC" id="fig|866536.3.peg.1658"/>
<dbReference type="InterPro" id="IPR038107">
    <property type="entry name" value="Glycos_transf_N_sf"/>
</dbReference>
<dbReference type="PANTHER" id="PTHR42755">
    <property type="entry name" value="3-DEOXY-MANNO-OCTULOSONATE CYTIDYLYLTRANSFERASE"/>
    <property type="match status" value="1"/>
</dbReference>
<dbReference type="InterPro" id="IPR039901">
    <property type="entry name" value="Kdotransferase"/>
</dbReference>
<evidence type="ECO:0000256" key="5">
    <source>
        <dbReference type="ARBA" id="ARBA00031445"/>
    </source>
</evidence>
<evidence type="ECO:0000256" key="4">
    <source>
        <dbReference type="ARBA" id="ARBA00022679"/>
    </source>
</evidence>
<dbReference type="GO" id="GO:0043842">
    <property type="term" value="F:Kdo transferase activity"/>
    <property type="evidence" value="ECO:0007669"/>
    <property type="project" value="UniProtKB-EC"/>
</dbReference>
<keyword evidence="8" id="KW-0472">Membrane</keyword>
<comment type="pathway">
    <text evidence="1 8">Bacterial outer membrane biogenesis; LPS core biosynthesis.</text>
</comment>
<dbReference type="AlphaFoldDB" id="I3Z4N6"/>
<proteinExistence type="inferred from homology"/>
<dbReference type="eggNOG" id="COG1519">
    <property type="taxonomic scope" value="Bacteria"/>
</dbReference>
<accession>I3Z4N6</accession>
<dbReference type="HOGENOM" id="CLU_036146_2_1_10"/>
<dbReference type="PANTHER" id="PTHR42755:SF1">
    <property type="entry name" value="3-DEOXY-D-MANNO-OCTULOSONIC ACID TRANSFERASE, MITOCHONDRIAL-RELATED"/>
    <property type="match status" value="1"/>
</dbReference>
<evidence type="ECO:0000256" key="3">
    <source>
        <dbReference type="ARBA" id="ARBA00019077"/>
    </source>
</evidence>
<gene>
    <name evidence="10" type="ordered locus">Belba_1597</name>
</gene>
<protein>
    <recommendedName>
        <fullName evidence="3 8">3-deoxy-D-manno-octulosonic acid transferase</fullName>
        <shortName evidence="8">Kdo transferase</shortName>
        <ecNumber evidence="2 8">2.4.99.12</ecNumber>
    </recommendedName>
    <alternativeName>
        <fullName evidence="5 8">Lipid IV(A) 3-deoxy-D-manno-octulosonic acid transferase</fullName>
    </alternativeName>
</protein>
<dbReference type="Proteomes" id="UP000006050">
    <property type="component" value="Chromosome"/>
</dbReference>
<dbReference type="STRING" id="866536.Belba_1597"/>
<dbReference type="EC" id="2.4.99.12" evidence="2 8"/>
<keyword evidence="4 8" id="KW-0808">Transferase</keyword>
<keyword evidence="11" id="KW-1185">Reference proteome</keyword>
<dbReference type="GO" id="GO:0009245">
    <property type="term" value="P:lipid A biosynthetic process"/>
    <property type="evidence" value="ECO:0007669"/>
    <property type="project" value="TreeGrafter"/>
</dbReference>
<name>I3Z4N6_BELBD</name>
<feature type="active site" description="Proton acceptor" evidence="7">
    <location>
        <position position="53"/>
    </location>
</feature>
<dbReference type="GO" id="GO:0009244">
    <property type="term" value="P:lipopolysaccharide core region biosynthetic process"/>
    <property type="evidence" value="ECO:0007669"/>
    <property type="project" value="UniProtKB-UniRule"/>
</dbReference>
<comment type="similarity">
    <text evidence="8">Belongs to the glycosyltransferase group 1 family.</text>
</comment>
<evidence type="ECO:0000259" key="9">
    <source>
        <dbReference type="Pfam" id="PF04413"/>
    </source>
</evidence>
<keyword evidence="8" id="KW-1003">Cell membrane</keyword>
<evidence type="ECO:0000256" key="1">
    <source>
        <dbReference type="ARBA" id="ARBA00004713"/>
    </source>
</evidence>
<dbReference type="EMBL" id="CP003281">
    <property type="protein sequence ID" value="AFL84204.1"/>
    <property type="molecule type" value="Genomic_DNA"/>
</dbReference>
<comment type="subcellular location">
    <subcellularLocation>
        <location evidence="8">Cell membrane</location>
    </subcellularLocation>
</comment>
<evidence type="ECO:0000256" key="7">
    <source>
        <dbReference type="PIRSR" id="PIRSR639901-1"/>
    </source>
</evidence>
<dbReference type="Pfam" id="PF04413">
    <property type="entry name" value="Glycos_transf_N"/>
    <property type="match status" value="1"/>
</dbReference>
<comment type="catalytic activity">
    <reaction evidence="6 8">
        <text>lipid IVA (E. coli) + CMP-3-deoxy-beta-D-manno-octulosonate = alpha-Kdo-(2-&gt;6)-lipid IVA (E. coli) + CMP + H(+)</text>
        <dbReference type="Rhea" id="RHEA:28066"/>
        <dbReference type="ChEBI" id="CHEBI:15378"/>
        <dbReference type="ChEBI" id="CHEBI:58603"/>
        <dbReference type="ChEBI" id="CHEBI:60364"/>
        <dbReference type="ChEBI" id="CHEBI:60377"/>
        <dbReference type="ChEBI" id="CHEBI:85987"/>
        <dbReference type="EC" id="2.4.99.12"/>
    </reaction>
</comment>